<name>A0ABD2ZKP2_9GENT</name>
<proteinExistence type="predicted"/>
<evidence type="ECO:0000313" key="1">
    <source>
        <dbReference type="EMBL" id="KAL3520017.1"/>
    </source>
</evidence>
<reference evidence="1 2" key="1">
    <citation type="submission" date="2024-11" db="EMBL/GenBank/DDBJ databases">
        <title>A near-complete genome assembly of Cinchona calisaya.</title>
        <authorList>
            <person name="Lian D.C."/>
            <person name="Zhao X.W."/>
            <person name="Wei L."/>
        </authorList>
    </citation>
    <scope>NUCLEOTIDE SEQUENCE [LARGE SCALE GENOMIC DNA]</scope>
    <source>
        <tissue evidence="1">Nenye</tissue>
    </source>
</reference>
<dbReference type="AlphaFoldDB" id="A0ABD2ZKP2"/>
<evidence type="ECO:0000313" key="2">
    <source>
        <dbReference type="Proteomes" id="UP001630127"/>
    </source>
</evidence>
<keyword evidence="2" id="KW-1185">Reference proteome</keyword>
<comment type="caution">
    <text evidence="1">The sequence shown here is derived from an EMBL/GenBank/DDBJ whole genome shotgun (WGS) entry which is preliminary data.</text>
</comment>
<dbReference type="EMBL" id="JBJUIK010000008">
    <property type="protein sequence ID" value="KAL3520017.1"/>
    <property type="molecule type" value="Genomic_DNA"/>
</dbReference>
<accession>A0ABD2ZKP2</accession>
<sequence length="126" mass="13770">MRLISVDLKSHPAKKKLNLSTTGSSIHGLKIIHIPTLTIQGGGIFPTFLGLVTTINPTISQTTFLFNLITHKPKSHNLDQPPILTLKINHTNHFGHLKTNLKIQINTSTNPLTNPNNQTKVKVSGG</sequence>
<organism evidence="1 2">
    <name type="scientific">Cinchona calisaya</name>
    <dbReference type="NCBI Taxonomy" id="153742"/>
    <lineage>
        <taxon>Eukaryota</taxon>
        <taxon>Viridiplantae</taxon>
        <taxon>Streptophyta</taxon>
        <taxon>Embryophyta</taxon>
        <taxon>Tracheophyta</taxon>
        <taxon>Spermatophyta</taxon>
        <taxon>Magnoliopsida</taxon>
        <taxon>eudicotyledons</taxon>
        <taxon>Gunneridae</taxon>
        <taxon>Pentapetalae</taxon>
        <taxon>asterids</taxon>
        <taxon>lamiids</taxon>
        <taxon>Gentianales</taxon>
        <taxon>Rubiaceae</taxon>
        <taxon>Cinchonoideae</taxon>
        <taxon>Cinchoneae</taxon>
        <taxon>Cinchona</taxon>
    </lineage>
</organism>
<dbReference type="Proteomes" id="UP001630127">
    <property type="component" value="Unassembled WGS sequence"/>
</dbReference>
<gene>
    <name evidence="1" type="ORF">ACH5RR_018166</name>
</gene>
<protein>
    <submittedName>
        <fullName evidence="1">Uncharacterized protein</fullName>
    </submittedName>
</protein>